<evidence type="ECO:0000313" key="1">
    <source>
        <dbReference type="EMBL" id="SBS56411.1"/>
    </source>
</evidence>
<reference evidence="1" key="2">
    <citation type="submission" date="2016-06" db="EMBL/GenBank/DDBJ databases">
        <title>The genome of a short-lived fish provides insights into sex chromosome evolution and the genetic control of aging.</title>
        <authorList>
            <person name="Reichwald K."/>
            <person name="Felder M."/>
            <person name="Petzold A."/>
            <person name="Koch P."/>
            <person name="Groth M."/>
            <person name="Platzer M."/>
        </authorList>
    </citation>
    <scope>NUCLEOTIDE SEQUENCE</scope>
    <source>
        <tissue evidence="1">Brain</tissue>
    </source>
</reference>
<sequence length="64" mass="7133">GGTQKTWTGSQPVGTIRKLSPMTRLYFYVTTKPPQRGSKIEAILEVPKISVPPSSTRSWCQKRA</sequence>
<name>A0A1A8V9A8_NOTFU</name>
<reference evidence="1" key="1">
    <citation type="submission" date="2016-05" db="EMBL/GenBank/DDBJ databases">
        <authorList>
            <person name="Lavstsen T."/>
            <person name="Jespersen J.S."/>
        </authorList>
    </citation>
    <scope>NUCLEOTIDE SEQUENCE</scope>
    <source>
        <tissue evidence="1">Brain</tissue>
    </source>
</reference>
<organism evidence="1">
    <name type="scientific">Nothobranchius furzeri</name>
    <name type="common">Turquoise killifish</name>
    <dbReference type="NCBI Taxonomy" id="105023"/>
    <lineage>
        <taxon>Eukaryota</taxon>
        <taxon>Metazoa</taxon>
        <taxon>Chordata</taxon>
        <taxon>Craniata</taxon>
        <taxon>Vertebrata</taxon>
        <taxon>Euteleostomi</taxon>
        <taxon>Actinopterygii</taxon>
        <taxon>Neopterygii</taxon>
        <taxon>Teleostei</taxon>
        <taxon>Neoteleostei</taxon>
        <taxon>Acanthomorphata</taxon>
        <taxon>Ovalentaria</taxon>
        <taxon>Atherinomorphae</taxon>
        <taxon>Cyprinodontiformes</taxon>
        <taxon>Nothobranchiidae</taxon>
        <taxon>Nothobranchius</taxon>
    </lineage>
</organism>
<gene>
    <name evidence="1" type="primary">Nfu_g_1_006762</name>
</gene>
<protein>
    <submittedName>
        <fullName evidence="1">Uncharacterized protein</fullName>
    </submittedName>
</protein>
<feature type="non-terminal residue" evidence="1">
    <location>
        <position position="1"/>
    </location>
</feature>
<proteinExistence type="predicted"/>
<accession>A0A1A8V9A8</accession>
<feature type="non-terminal residue" evidence="1">
    <location>
        <position position="64"/>
    </location>
</feature>
<dbReference type="AlphaFoldDB" id="A0A1A8V9A8"/>
<dbReference type="EMBL" id="HAEJ01015954">
    <property type="protein sequence ID" value="SBS56411.1"/>
    <property type="molecule type" value="Transcribed_RNA"/>
</dbReference>